<organism evidence="2 3">
    <name type="scientific">Actinoplanes flavus</name>
    <dbReference type="NCBI Taxonomy" id="2820290"/>
    <lineage>
        <taxon>Bacteria</taxon>
        <taxon>Bacillati</taxon>
        <taxon>Actinomycetota</taxon>
        <taxon>Actinomycetes</taxon>
        <taxon>Micromonosporales</taxon>
        <taxon>Micromonosporaceae</taxon>
        <taxon>Actinoplanes</taxon>
    </lineage>
</organism>
<dbReference type="Pfam" id="PF12770">
    <property type="entry name" value="CHAT"/>
    <property type="match status" value="1"/>
</dbReference>
<keyword evidence="3" id="KW-1185">Reference proteome</keyword>
<comment type="caution">
    <text evidence="2">The sequence shown here is derived from an EMBL/GenBank/DDBJ whole genome shotgun (WGS) entry which is preliminary data.</text>
</comment>
<evidence type="ECO:0000313" key="3">
    <source>
        <dbReference type="Proteomes" id="UP000679690"/>
    </source>
</evidence>
<name>A0ABS3UIE5_9ACTN</name>
<reference evidence="2 3" key="1">
    <citation type="submission" date="2021-03" db="EMBL/GenBank/DDBJ databases">
        <title>Actinoplanes flavus sp. nov., a novel actinomycete isolated from Coconut Palm rhizosphere soil.</title>
        <authorList>
            <person name="Luo X."/>
        </authorList>
    </citation>
    <scope>NUCLEOTIDE SEQUENCE [LARGE SCALE GENOMIC DNA]</scope>
    <source>
        <strain evidence="2 3">NEAU-H7</strain>
    </source>
</reference>
<dbReference type="RefSeq" id="WP_208466655.1">
    <property type="nucleotide sequence ID" value="NZ_JAGFNS010000004.1"/>
</dbReference>
<accession>A0ABS3UIE5</accession>
<gene>
    <name evidence="2" type="ORF">J5X75_07925</name>
</gene>
<proteinExistence type="predicted"/>
<evidence type="ECO:0000313" key="2">
    <source>
        <dbReference type="EMBL" id="MBO3737447.1"/>
    </source>
</evidence>
<feature type="domain" description="CHAT" evidence="1">
    <location>
        <begin position="535"/>
        <end position="845"/>
    </location>
</feature>
<dbReference type="Proteomes" id="UP000679690">
    <property type="component" value="Unassembled WGS sequence"/>
</dbReference>
<protein>
    <submittedName>
        <fullName evidence="2">CHAT domain-containing protein</fullName>
    </submittedName>
</protein>
<dbReference type="EMBL" id="JAGFNS010000004">
    <property type="protein sequence ID" value="MBO3737447.1"/>
    <property type="molecule type" value="Genomic_DNA"/>
</dbReference>
<dbReference type="InterPro" id="IPR024983">
    <property type="entry name" value="CHAT_dom"/>
</dbReference>
<sequence>MNQELSGDKRTAAIERMVALTQKVKTGAHNLDPQTLLAELDELADLIGDMQPYAQALKEFQTAARGMLAWTDGDLAGVSRFAAQAAQARDRVPPATLRHNAEINDAMAQSIDAAAHGDLGAAVAAVERGIAAIADLDPSDRRRARLDDVRTTLEMFARLQADLMAGGTTPPATAQADLATIRRMAQQPHLTENDRSLRLALLAFAEMGLAQDSPAALDAAVSQLEQVVATLPADQPSRRIPFLVQLGMARLRRIDVTGARDDLPAATAELEEASELAATSFQGLRAGIALPLSYAYRLAGRLGQSRETAREGLRRRAWSVLLQARTADVHASARTAAMEALEAARWCLNDGDVAGGAASLDAARALILYAAIETRDLATRLEHDGQVQLAGEWRAAAANGVALVPFDLRRRVMAALTGVRAAADGSVSADIGTGPVRLLDPPSSYEIQAALRATGADALVYLALIPGDLTRQPPTMDGVAVVIRTDSPPAAVALPALATGPVTDLDAFLATTARASEGEWRDLVPDADTTLDGLCDWAWTAAIGPLLEKHLPAPTGRPPHIVLIPMGDLTRIPWHAARRQAGGEHRYAVQDAVFSYAASARLFCDAAWRSDVAVSDTGLIVGDPDTAGAAADLPSARAEALAVHGAFYGRAHYLGRTADGTVGPQGAGTPAEVRSWLSAPDGGTMLHLACHGTVTPGSDAGDTSYLLLVGGSRLAAEELVQAVSAGPDRAIGLAVLAACSSSVSGRGDDEAFSLSTTLLANGVRTVVGAQWNVPDAATSVLMFMFHHYLRDRGLRPAHALRAAQLWLLASDRQPPATMPAELRRRLPDPGAADTVSWAGFIHSGR</sequence>
<evidence type="ECO:0000259" key="1">
    <source>
        <dbReference type="Pfam" id="PF12770"/>
    </source>
</evidence>